<dbReference type="InterPro" id="IPR037294">
    <property type="entry name" value="ABC_BtuC-like"/>
</dbReference>
<comment type="similarity">
    <text evidence="2">Belongs to the binding-protein-dependent transport system permease family. FecCD subfamily.</text>
</comment>
<proteinExistence type="inferred from homology"/>
<keyword evidence="7 8" id="KW-0472">Membrane</keyword>
<dbReference type="AlphaFoldDB" id="A0A3P4B9Q7"/>
<keyword evidence="5 8" id="KW-0812">Transmembrane</keyword>
<name>A0A3P4B9Q7_9BURK</name>
<protein>
    <submittedName>
        <fullName evidence="9">Putative siderophore transport system permease protein YfhA</fullName>
    </submittedName>
</protein>
<evidence type="ECO:0000313" key="10">
    <source>
        <dbReference type="Proteomes" id="UP000277294"/>
    </source>
</evidence>
<dbReference type="GO" id="GO:0022857">
    <property type="term" value="F:transmembrane transporter activity"/>
    <property type="evidence" value="ECO:0007669"/>
    <property type="project" value="InterPro"/>
</dbReference>
<evidence type="ECO:0000256" key="5">
    <source>
        <dbReference type="ARBA" id="ARBA00022692"/>
    </source>
</evidence>
<organism evidence="9 10">
    <name type="scientific">Pigmentiphaga humi</name>
    <dbReference type="NCBI Taxonomy" id="2478468"/>
    <lineage>
        <taxon>Bacteria</taxon>
        <taxon>Pseudomonadati</taxon>
        <taxon>Pseudomonadota</taxon>
        <taxon>Betaproteobacteria</taxon>
        <taxon>Burkholderiales</taxon>
        <taxon>Alcaligenaceae</taxon>
        <taxon>Pigmentiphaga</taxon>
    </lineage>
</organism>
<gene>
    <name evidence="9" type="primary">yfhA</name>
    <name evidence="9" type="ORF">PIGHUM_04567</name>
</gene>
<feature type="transmembrane region" description="Helical" evidence="8">
    <location>
        <begin position="214"/>
        <end position="234"/>
    </location>
</feature>
<evidence type="ECO:0000313" key="9">
    <source>
        <dbReference type="EMBL" id="VCU72468.1"/>
    </source>
</evidence>
<feature type="transmembrane region" description="Helical" evidence="8">
    <location>
        <begin position="84"/>
        <end position="104"/>
    </location>
</feature>
<dbReference type="PANTHER" id="PTHR30472">
    <property type="entry name" value="FERRIC ENTEROBACTIN TRANSPORT SYSTEM PERMEASE PROTEIN"/>
    <property type="match status" value="1"/>
</dbReference>
<keyword evidence="3" id="KW-0813">Transport</keyword>
<dbReference type="GO" id="GO:0005886">
    <property type="term" value="C:plasma membrane"/>
    <property type="evidence" value="ECO:0007669"/>
    <property type="project" value="UniProtKB-SubCell"/>
</dbReference>
<keyword evidence="6 8" id="KW-1133">Transmembrane helix</keyword>
<dbReference type="SUPFAM" id="SSF81345">
    <property type="entry name" value="ABC transporter involved in vitamin B12 uptake, BtuC"/>
    <property type="match status" value="1"/>
</dbReference>
<evidence type="ECO:0000256" key="6">
    <source>
        <dbReference type="ARBA" id="ARBA00022989"/>
    </source>
</evidence>
<accession>A0A3P4B9Q7</accession>
<feature type="transmembrane region" description="Helical" evidence="8">
    <location>
        <begin position="32"/>
        <end position="54"/>
    </location>
</feature>
<feature type="transmembrane region" description="Helical" evidence="8">
    <location>
        <begin position="143"/>
        <end position="163"/>
    </location>
</feature>
<feature type="transmembrane region" description="Helical" evidence="8">
    <location>
        <begin position="322"/>
        <end position="347"/>
    </location>
</feature>
<evidence type="ECO:0000256" key="8">
    <source>
        <dbReference type="SAM" id="Phobius"/>
    </source>
</evidence>
<dbReference type="Gene3D" id="1.10.3470.10">
    <property type="entry name" value="ABC transporter involved in vitamin B12 uptake, BtuC"/>
    <property type="match status" value="1"/>
</dbReference>
<keyword evidence="10" id="KW-1185">Reference proteome</keyword>
<evidence type="ECO:0000256" key="1">
    <source>
        <dbReference type="ARBA" id="ARBA00004651"/>
    </source>
</evidence>
<dbReference type="InterPro" id="IPR000522">
    <property type="entry name" value="ABC_transptr_permease_BtuC"/>
</dbReference>
<evidence type="ECO:0000256" key="3">
    <source>
        <dbReference type="ARBA" id="ARBA00022448"/>
    </source>
</evidence>
<feature type="transmembrane region" description="Helical" evidence="8">
    <location>
        <begin position="262"/>
        <end position="286"/>
    </location>
</feature>
<feature type="transmembrane region" description="Helical" evidence="8">
    <location>
        <begin position="170"/>
        <end position="194"/>
    </location>
</feature>
<evidence type="ECO:0000256" key="7">
    <source>
        <dbReference type="ARBA" id="ARBA00023136"/>
    </source>
</evidence>
<feature type="transmembrane region" description="Helical" evidence="8">
    <location>
        <begin position="116"/>
        <end position="137"/>
    </location>
</feature>
<sequence>MGGVQTSRGALAPPGYALLSWQGWRVLLHRRAWAAGAALLILLLAAGSAILAAGSEGLTPWSALRAAWGQGDPMHVFLVQALRLPRIAAALLSGFAFGVAGCLLQTLTGNRLATPGVIGLDNGATAFAVASIVAVPASLAPPAMALMGAATAAALAFGLGGGSGTRGYRFVVVGIGVGAVFAALTNLMLARTGIDAANQAYPWTVGSLNARPASAVWILAAGLALAFPWAKYLARRLDPMRFSEAVAKGLGVPVARTRAATLAAAVLLSALSVSVAGPVGLVALAAPEAARYLCGRRGVPIATSGLAGAMLMLGADWAGRTWFAPIEIPVGVVTAVVGGPYLLWILLRRPARHSL</sequence>
<evidence type="ECO:0000256" key="2">
    <source>
        <dbReference type="ARBA" id="ARBA00007935"/>
    </source>
</evidence>
<dbReference type="GO" id="GO:0033214">
    <property type="term" value="P:siderophore-iron import into cell"/>
    <property type="evidence" value="ECO:0007669"/>
    <property type="project" value="TreeGrafter"/>
</dbReference>
<evidence type="ECO:0000256" key="4">
    <source>
        <dbReference type="ARBA" id="ARBA00022475"/>
    </source>
</evidence>
<dbReference type="EMBL" id="UWPJ01000039">
    <property type="protein sequence ID" value="VCU72468.1"/>
    <property type="molecule type" value="Genomic_DNA"/>
</dbReference>
<dbReference type="Pfam" id="PF01032">
    <property type="entry name" value="FecCD"/>
    <property type="match status" value="1"/>
</dbReference>
<dbReference type="OrthoDB" id="9811721at2"/>
<reference evidence="9 10" key="1">
    <citation type="submission" date="2018-10" db="EMBL/GenBank/DDBJ databases">
        <authorList>
            <person name="Criscuolo A."/>
        </authorList>
    </citation>
    <scope>NUCLEOTIDE SEQUENCE [LARGE SCALE GENOMIC DNA]</scope>
    <source>
        <strain evidence="9">DnA1</strain>
    </source>
</reference>
<comment type="subcellular location">
    <subcellularLocation>
        <location evidence="1">Cell membrane</location>
        <topology evidence="1">Multi-pass membrane protein</topology>
    </subcellularLocation>
</comment>
<dbReference type="PANTHER" id="PTHR30472:SF24">
    <property type="entry name" value="FERRIC ENTEROBACTIN TRANSPORT SYSTEM PERMEASE PROTEIN FEPG"/>
    <property type="match status" value="1"/>
</dbReference>
<dbReference type="Proteomes" id="UP000277294">
    <property type="component" value="Unassembled WGS sequence"/>
</dbReference>
<keyword evidence="4" id="KW-1003">Cell membrane</keyword>